<dbReference type="EMBL" id="JADYXP020000005">
    <property type="protein sequence ID" value="KAL0124497.1"/>
    <property type="molecule type" value="Genomic_DNA"/>
</dbReference>
<name>A0AAW2GDP6_9HYME</name>
<gene>
    <name evidence="2" type="ORF">PUN28_006384</name>
</gene>
<evidence type="ECO:0000256" key="1">
    <source>
        <dbReference type="SAM" id="MobiDB-lite"/>
    </source>
</evidence>
<dbReference type="Proteomes" id="UP001430953">
    <property type="component" value="Unassembled WGS sequence"/>
</dbReference>
<dbReference type="AlphaFoldDB" id="A0AAW2GDP6"/>
<sequence>MRDVSSFPSSPPRAEHAPRLSSPRAKVRRTGCNAVFINTLGVSVSVRFVNERTSEPKFLLLSVFKLKKSISRSRVSTATHTPPAKWPIA</sequence>
<feature type="region of interest" description="Disordered" evidence="1">
    <location>
        <begin position="1"/>
        <end position="26"/>
    </location>
</feature>
<proteinExistence type="predicted"/>
<evidence type="ECO:0000313" key="2">
    <source>
        <dbReference type="EMBL" id="KAL0124497.1"/>
    </source>
</evidence>
<reference evidence="2 3" key="1">
    <citation type="submission" date="2023-03" db="EMBL/GenBank/DDBJ databases">
        <title>High recombination rates correlate with genetic variation in Cardiocondyla obscurior ants.</title>
        <authorList>
            <person name="Errbii M."/>
        </authorList>
    </citation>
    <scope>NUCLEOTIDE SEQUENCE [LARGE SCALE GENOMIC DNA]</scope>
    <source>
        <strain evidence="2">Alpha-2009</strain>
        <tissue evidence="2">Whole body</tissue>
    </source>
</reference>
<protein>
    <submittedName>
        <fullName evidence="2">Uncharacterized protein</fullName>
    </submittedName>
</protein>
<accession>A0AAW2GDP6</accession>
<evidence type="ECO:0000313" key="3">
    <source>
        <dbReference type="Proteomes" id="UP001430953"/>
    </source>
</evidence>
<keyword evidence="3" id="KW-1185">Reference proteome</keyword>
<organism evidence="2 3">
    <name type="scientific">Cardiocondyla obscurior</name>
    <dbReference type="NCBI Taxonomy" id="286306"/>
    <lineage>
        <taxon>Eukaryota</taxon>
        <taxon>Metazoa</taxon>
        <taxon>Ecdysozoa</taxon>
        <taxon>Arthropoda</taxon>
        <taxon>Hexapoda</taxon>
        <taxon>Insecta</taxon>
        <taxon>Pterygota</taxon>
        <taxon>Neoptera</taxon>
        <taxon>Endopterygota</taxon>
        <taxon>Hymenoptera</taxon>
        <taxon>Apocrita</taxon>
        <taxon>Aculeata</taxon>
        <taxon>Formicoidea</taxon>
        <taxon>Formicidae</taxon>
        <taxon>Myrmicinae</taxon>
        <taxon>Cardiocondyla</taxon>
    </lineage>
</organism>
<comment type="caution">
    <text evidence="2">The sequence shown here is derived from an EMBL/GenBank/DDBJ whole genome shotgun (WGS) entry which is preliminary data.</text>
</comment>